<feature type="compositionally biased region" description="Basic and acidic residues" evidence="1">
    <location>
        <begin position="69"/>
        <end position="85"/>
    </location>
</feature>
<organism evidence="2 3">
    <name type="scientific">Paenibacillus hunanensis</name>
    <dbReference type="NCBI Taxonomy" id="539262"/>
    <lineage>
        <taxon>Bacteria</taxon>
        <taxon>Bacillati</taxon>
        <taxon>Bacillota</taxon>
        <taxon>Bacilli</taxon>
        <taxon>Bacillales</taxon>
        <taxon>Paenibacillaceae</taxon>
        <taxon>Paenibacillus</taxon>
    </lineage>
</organism>
<accession>A0ABU1J520</accession>
<dbReference type="RefSeq" id="WP_188775691.1">
    <property type="nucleotide sequence ID" value="NZ_BMMB01000005.1"/>
</dbReference>
<protein>
    <submittedName>
        <fullName evidence="2">Uncharacterized protein</fullName>
    </submittedName>
</protein>
<evidence type="ECO:0000256" key="1">
    <source>
        <dbReference type="SAM" id="MobiDB-lite"/>
    </source>
</evidence>
<name>A0ABU1J520_9BACL</name>
<sequence>MSSSDELERELSERLTDGEMVEEERDRRERRMIPPKYEVRIQMEHDPIVEETLQYRKIARELDDRYDDYLKRAQHPEQTNHEDAKGSGANEG</sequence>
<dbReference type="Proteomes" id="UP001185028">
    <property type="component" value="Unassembled WGS sequence"/>
</dbReference>
<evidence type="ECO:0000313" key="3">
    <source>
        <dbReference type="Proteomes" id="UP001185028"/>
    </source>
</evidence>
<feature type="region of interest" description="Disordered" evidence="1">
    <location>
        <begin position="1"/>
        <end position="29"/>
    </location>
</feature>
<feature type="region of interest" description="Disordered" evidence="1">
    <location>
        <begin position="69"/>
        <end position="92"/>
    </location>
</feature>
<dbReference type="EMBL" id="JAVDQH010000021">
    <property type="protein sequence ID" value="MDR6246067.1"/>
    <property type="molecule type" value="Genomic_DNA"/>
</dbReference>
<evidence type="ECO:0000313" key="2">
    <source>
        <dbReference type="EMBL" id="MDR6246067.1"/>
    </source>
</evidence>
<gene>
    <name evidence="2" type="ORF">JOC58_003986</name>
</gene>
<comment type="caution">
    <text evidence="2">The sequence shown here is derived from an EMBL/GenBank/DDBJ whole genome shotgun (WGS) entry which is preliminary data.</text>
</comment>
<reference evidence="2 3" key="1">
    <citation type="submission" date="2023-07" db="EMBL/GenBank/DDBJ databases">
        <title>Genomic Encyclopedia of Type Strains, Phase IV (KMG-IV): sequencing the most valuable type-strain genomes for metagenomic binning, comparative biology and taxonomic classification.</title>
        <authorList>
            <person name="Goeker M."/>
        </authorList>
    </citation>
    <scope>NUCLEOTIDE SEQUENCE [LARGE SCALE GENOMIC DNA]</scope>
    <source>
        <strain evidence="2 3">DSM 22170</strain>
    </source>
</reference>
<keyword evidence="3" id="KW-1185">Reference proteome</keyword>
<proteinExistence type="predicted"/>